<feature type="transmembrane region" description="Helical" evidence="6">
    <location>
        <begin position="290"/>
        <end position="310"/>
    </location>
</feature>
<dbReference type="GO" id="GO:0022857">
    <property type="term" value="F:transmembrane transporter activity"/>
    <property type="evidence" value="ECO:0007669"/>
    <property type="project" value="InterPro"/>
</dbReference>
<dbReference type="PROSITE" id="PS50850">
    <property type="entry name" value="MFS"/>
    <property type="match status" value="1"/>
</dbReference>
<evidence type="ECO:0000256" key="2">
    <source>
        <dbReference type="ARBA" id="ARBA00022448"/>
    </source>
</evidence>
<name>A0A0B7K6P3_BIOOC</name>
<feature type="transmembrane region" description="Helical" evidence="6">
    <location>
        <begin position="185"/>
        <end position="207"/>
    </location>
</feature>
<feature type="transmembrane region" description="Helical" evidence="6">
    <location>
        <begin position="6"/>
        <end position="29"/>
    </location>
</feature>
<dbReference type="EMBL" id="CDPU01000018">
    <property type="protein sequence ID" value="CEO50356.1"/>
    <property type="molecule type" value="Genomic_DNA"/>
</dbReference>
<evidence type="ECO:0000256" key="5">
    <source>
        <dbReference type="ARBA" id="ARBA00023136"/>
    </source>
</evidence>
<feature type="transmembrane region" description="Helical" evidence="6">
    <location>
        <begin position="322"/>
        <end position="341"/>
    </location>
</feature>
<evidence type="ECO:0000259" key="7">
    <source>
        <dbReference type="PROSITE" id="PS50850"/>
    </source>
</evidence>
<dbReference type="FunFam" id="1.20.1250.20:FF:000196">
    <property type="entry name" value="MFS toxin efflux pump (AflT)"/>
    <property type="match status" value="1"/>
</dbReference>
<keyword evidence="4 6" id="KW-1133">Transmembrane helix</keyword>
<comment type="subcellular location">
    <subcellularLocation>
        <location evidence="1">Membrane</location>
        <topology evidence="1">Multi-pass membrane protein</topology>
    </subcellularLocation>
</comment>
<evidence type="ECO:0000256" key="1">
    <source>
        <dbReference type="ARBA" id="ARBA00004141"/>
    </source>
</evidence>
<keyword evidence="3 6" id="KW-0812">Transmembrane</keyword>
<feature type="transmembrane region" description="Helical" evidence="6">
    <location>
        <begin position="246"/>
        <end position="269"/>
    </location>
</feature>
<evidence type="ECO:0000256" key="4">
    <source>
        <dbReference type="ARBA" id="ARBA00022989"/>
    </source>
</evidence>
<keyword evidence="5 6" id="KW-0472">Membrane</keyword>
<dbReference type="PANTHER" id="PTHR23501:SF198">
    <property type="entry name" value="AZOLE RESISTANCE PROTEIN 1-RELATED"/>
    <property type="match status" value="1"/>
</dbReference>
<feature type="transmembrane region" description="Helical" evidence="6">
    <location>
        <begin position="131"/>
        <end position="149"/>
    </location>
</feature>
<sequence>VLNVALFILVSSFHLSFVFPSSLLFCFCLHQSACGCASSITLVTVTRTCKGLEHSTMKDDTSHVRFATSRTCTQTSQSSTKEDTSSARPGFRIYAVSVVLALSVLMVGLDASIVATANPKITDDFNSLADVGWYGSAFQLTVCATQLSWGKVYMLFPVKRVFIGSVFLFEVGSLISAAAPSSSVFIAGRAISGVGSAGMTGGSLLIIAQCVPLQSRPTFIAMIGAMEAIGYIMGPLLGGAITDKASWRWCFWINLPVGAITAIVMQILLKPPQSKSNTLSSLTILEKLRRFDWFGALTLSAGILSLILALQWGGSKYSWTDARIIVCLVFGALLLIIFFVIQTLISQQKATIPLRVMKSRSVVFGTLYSFSLSSALAIWTYYLPLWFQGVKDASALGTGVMLLPAILGLVMGVVVGSLLVTRIGYYAPFAIVSGILATVAAGLLTRLEVHTPQPEWIGYLIFIGISCGLGFQQPQIAVQTVLEDPDVPAGTSLIFFSQSVGSAIFISLGNSIFLNRLIVFLKETAPEVSSDTLLSHGATTLKTAVPAELLETVVFAYNNAISHVFFAPVAMCILAALLSLGIEFKSIKTAKKTRKPSRRSLTLSYIQTLPLDDLQMIE</sequence>
<dbReference type="InterPro" id="IPR036259">
    <property type="entry name" value="MFS_trans_sf"/>
</dbReference>
<feature type="transmembrane region" description="Helical" evidence="6">
    <location>
        <begin position="161"/>
        <end position="179"/>
    </location>
</feature>
<reference evidence="8" key="1">
    <citation type="submission" date="2015-01" db="EMBL/GenBank/DDBJ databases">
        <authorList>
            <person name="Durling Mikael"/>
        </authorList>
    </citation>
    <scope>NUCLEOTIDE SEQUENCE</scope>
</reference>
<protein>
    <recommendedName>
        <fullName evidence="7">Major facilitator superfamily (MFS) profile domain-containing protein</fullName>
    </recommendedName>
</protein>
<dbReference type="InterPro" id="IPR020846">
    <property type="entry name" value="MFS_dom"/>
</dbReference>
<feature type="transmembrane region" description="Helical" evidence="6">
    <location>
        <begin position="394"/>
        <end position="416"/>
    </location>
</feature>
<feature type="non-terminal residue" evidence="8">
    <location>
        <position position="1"/>
    </location>
</feature>
<evidence type="ECO:0000313" key="8">
    <source>
        <dbReference type="EMBL" id="CEO50356.1"/>
    </source>
</evidence>
<feature type="transmembrane region" description="Helical" evidence="6">
    <location>
        <begin position="456"/>
        <end position="472"/>
    </location>
</feature>
<dbReference type="PANTHER" id="PTHR23501">
    <property type="entry name" value="MAJOR FACILITATOR SUPERFAMILY"/>
    <property type="match status" value="1"/>
</dbReference>
<feature type="transmembrane region" description="Helical" evidence="6">
    <location>
        <begin position="362"/>
        <end position="382"/>
    </location>
</feature>
<accession>A0A0B7K6P3</accession>
<feature type="transmembrane region" description="Helical" evidence="6">
    <location>
        <begin position="560"/>
        <end position="582"/>
    </location>
</feature>
<feature type="transmembrane region" description="Helical" evidence="6">
    <location>
        <begin position="493"/>
        <end position="514"/>
    </location>
</feature>
<dbReference type="Pfam" id="PF07690">
    <property type="entry name" value="MFS_1"/>
    <property type="match status" value="1"/>
</dbReference>
<proteinExistence type="predicted"/>
<organism evidence="8">
    <name type="scientific">Bionectria ochroleuca</name>
    <name type="common">Gliocladium roseum</name>
    <dbReference type="NCBI Taxonomy" id="29856"/>
    <lineage>
        <taxon>Eukaryota</taxon>
        <taxon>Fungi</taxon>
        <taxon>Dikarya</taxon>
        <taxon>Ascomycota</taxon>
        <taxon>Pezizomycotina</taxon>
        <taxon>Sordariomycetes</taxon>
        <taxon>Hypocreomycetidae</taxon>
        <taxon>Hypocreales</taxon>
        <taxon>Bionectriaceae</taxon>
        <taxon>Clonostachys</taxon>
    </lineage>
</organism>
<dbReference type="SUPFAM" id="SSF103473">
    <property type="entry name" value="MFS general substrate transporter"/>
    <property type="match status" value="2"/>
</dbReference>
<feature type="transmembrane region" description="Helical" evidence="6">
    <location>
        <begin position="91"/>
        <end position="111"/>
    </location>
</feature>
<dbReference type="AlphaFoldDB" id="A0A0B7K6P3"/>
<dbReference type="CDD" id="cd17502">
    <property type="entry name" value="MFS_Azr1_MDR_like"/>
    <property type="match status" value="1"/>
</dbReference>
<dbReference type="Gene3D" id="1.20.1250.20">
    <property type="entry name" value="MFS general substrate transporter like domains"/>
    <property type="match status" value="2"/>
</dbReference>
<feature type="domain" description="Major facilitator superfamily (MFS) profile" evidence="7">
    <location>
        <begin position="96"/>
        <end position="587"/>
    </location>
</feature>
<evidence type="ECO:0000256" key="3">
    <source>
        <dbReference type="ARBA" id="ARBA00022692"/>
    </source>
</evidence>
<dbReference type="GO" id="GO:0005886">
    <property type="term" value="C:plasma membrane"/>
    <property type="evidence" value="ECO:0007669"/>
    <property type="project" value="TreeGrafter"/>
</dbReference>
<dbReference type="InterPro" id="IPR011701">
    <property type="entry name" value="MFS"/>
</dbReference>
<feature type="transmembrane region" description="Helical" evidence="6">
    <location>
        <begin position="219"/>
        <end position="240"/>
    </location>
</feature>
<keyword evidence="2" id="KW-0813">Transport</keyword>
<feature type="transmembrane region" description="Helical" evidence="6">
    <location>
        <begin position="423"/>
        <end position="444"/>
    </location>
</feature>
<evidence type="ECO:0000256" key="6">
    <source>
        <dbReference type="SAM" id="Phobius"/>
    </source>
</evidence>
<gene>
    <name evidence="8" type="ORF">BN869_000006414_1</name>
</gene>